<dbReference type="AlphaFoldDB" id="A0AAW2GT12"/>
<reference evidence="1 2" key="1">
    <citation type="submission" date="2023-03" db="EMBL/GenBank/DDBJ databases">
        <title>High recombination rates correlate with genetic variation in Cardiocondyla obscurior ants.</title>
        <authorList>
            <person name="Errbii M."/>
        </authorList>
    </citation>
    <scope>NUCLEOTIDE SEQUENCE [LARGE SCALE GENOMIC DNA]</scope>
    <source>
        <strain evidence="1">Alpha-2009</strain>
        <tissue evidence="1">Whole body</tissue>
    </source>
</reference>
<dbReference type="EMBL" id="JADYXP020000002">
    <property type="protein sequence ID" value="KAL0130362.1"/>
    <property type="molecule type" value="Genomic_DNA"/>
</dbReference>
<comment type="caution">
    <text evidence="1">The sequence shown here is derived from an EMBL/GenBank/DDBJ whole genome shotgun (WGS) entry which is preliminary data.</text>
</comment>
<gene>
    <name evidence="1" type="ORF">PUN28_002186</name>
</gene>
<accession>A0AAW2GT12</accession>
<evidence type="ECO:0000313" key="1">
    <source>
        <dbReference type="EMBL" id="KAL0130362.1"/>
    </source>
</evidence>
<name>A0AAW2GT12_9HYME</name>
<sequence length="227" mass="26541">MLLASEIHVLKINNIIKGNNIKKPEEHINDKCADDEMTAEASWATWAENVFIEAKKHAKVSYNKFRGLQIAISSFVEAEFTELKTRVFQNQLPMRVDKFIFQHIEYLNNKLSCALSKKIDLNKAELNSLKNYKEDNVLLHVKNNQIKKNRIYNNGEQTPLNEIENWRCKIKREASEKHETYVLKRSKLNYLTPCADWDFSNTNRTVGLPVLKNDSRTCLLQQNCHKF</sequence>
<keyword evidence="2" id="KW-1185">Reference proteome</keyword>
<proteinExistence type="predicted"/>
<protein>
    <submittedName>
        <fullName evidence="1">Uncharacterized protein</fullName>
    </submittedName>
</protein>
<dbReference type="Proteomes" id="UP001430953">
    <property type="component" value="Unassembled WGS sequence"/>
</dbReference>
<organism evidence="1 2">
    <name type="scientific">Cardiocondyla obscurior</name>
    <dbReference type="NCBI Taxonomy" id="286306"/>
    <lineage>
        <taxon>Eukaryota</taxon>
        <taxon>Metazoa</taxon>
        <taxon>Ecdysozoa</taxon>
        <taxon>Arthropoda</taxon>
        <taxon>Hexapoda</taxon>
        <taxon>Insecta</taxon>
        <taxon>Pterygota</taxon>
        <taxon>Neoptera</taxon>
        <taxon>Endopterygota</taxon>
        <taxon>Hymenoptera</taxon>
        <taxon>Apocrita</taxon>
        <taxon>Aculeata</taxon>
        <taxon>Formicoidea</taxon>
        <taxon>Formicidae</taxon>
        <taxon>Myrmicinae</taxon>
        <taxon>Cardiocondyla</taxon>
    </lineage>
</organism>
<evidence type="ECO:0000313" key="2">
    <source>
        <dbReference type="Proteomes" id="UP001430953"/>
    </source>
</evidence>